<dbReference type="EMBL" id="JBIAMT010000005">
    <property type="protein sequence ID" value="MFF0499987.1"/>
    <property type="molecule type" value="Genomic_DNA"/>
</dbReference>
<organism evidence="5 6">
    <name type="scientific">Nocardia aobensis</name>
    <dbReference type="NCBI Taxonomy" id="257277"/>
    <lineage>
        <taxon>Bacteria</taxon>
        <taxon>Bacillati</taxon>
        <taxon>Actinomycetota</taxon>
        <taxon>Actinomycetes</taxon>
        <taxon>Mycobacteriales</taxon>
        <taxon>Nocardiaceae</taxon>
        <taxon>Nocardia</taxon>
    </lineage>
</organism>
<sequence>MPIAFESDGRRLSDTRLLLRGLAFLVVAGLAVTALVARSQGFFERSVEVTADLADIGDGLPAKSDVKFHGVLVGSVTDVVASQDGGHIRVHVSLRPQRASAIPATVTARVVPSNVFAVPSVQLVDNGPGPALTAGSLIPQDRGVATVRLQTSLSALDRIAAAAGRSGTDPTLGILTTVERATRGRGDAAVRAAGQLSRIVTELDRTIAPDGTAGTLDTLSRAVTEFQSSAPDLLDALHNAVVPLRTVAEHRAQVQQLMGGALRTATEVDTGLTHQGDAMRGVTARMGPVLDVLSRGGQGFVQMTTSVKVVDQKFLSEFWNPQTHNGTAKIIIELSPHKQYTRADCPRYGPLEGSSCRTAPVAGPAVITGPGSTAAPAASRTGGTVGATGSAQEQQQISTIVGGPPNALTDLLIGPVLRGNDVTVTAAPEGAR</sequence>
<proteinExistence type="predicted"/>
<evidence type="ECO:0000259" key="3">
    <source>
        <dbReference type="Pfam" id="PF02470"/>
    </source>
</evidence>
<evidence type="ECO:0000313" key="5">
    <source>
        <dbReference type="EMBL" id="MFF0499987.1"/>
    </source>
</evidence>
<comment type="caution">
    <text evidence="5">The sequence shown here is derived from an EMBL/GenBank/DDBJ whole genome shotgun (WGS) entry which is preliminary data.</text>
</comment>
<evidence type="ECO:0000259" key="4">
    <source>
        <dbReference type="Pfam" id="PF11887"/>
    </source>
</evidence>
<keyword evidence="2" id="KW-1133">Transmembrane helix</keyword>
<keyword evidence="2" id="KW-0472">Membrane</keyword>
<dbReference type="RefSeq" id="WP_387398942.1">
    <property type="nucleotide sequence ID" value="NZ_JBIAMT010000005.1"/>
</dbReference>
<keyword evidence="6" id="KW-1185">Reference proteome</keyword>
<dbReference type="Pfam" id="PF11887">
    <property type="entry name" value="Mce4_CUP1"/>
    <property type="match status" value="1"/>
</dbReference>
<dbReference type="PANTHER" id="PTHR33371">
    <property type="entry name" value="INTERMEMBRANE PHOSPHOLIPID TRANSPORT SYSTEM BINDING PROTEIN MLAD-RELATED"/>
    <property type="match status" value="1"/>
</dbReference>
<name>A0ABW6PA30_9NOCA</name>
<reference evidence="5 6" key="1">
    <citation type="submission" date="2024-10" db="EMBL/GenBank/DDBJ databases">
        <title>The Natural Products Discovery Center: Release of the First 8490 Sequenced Strains for Exploring Actinobacteria Biosynthetic Diversity.</title>
        <authorList>
            <person name="Kalkreuter E."/>
            <person name="Kautsar S.A."/>
            <person name="Yang D."/>
            <person name="Bader C.D."/>
            <person name="Teijaro C.N."/>
            <person name="Fluegel L."/>
            <person name="Davis C.M."/>
            <person name="Simpson J.R."/>
            <person name="Lauterbach L."/>
            <person name="Steele A.D."/>
            <person name="Gui C."/>
            <person name="Meng S."/>
            <person name="Li G."/>
            <person name="Viehrig K."/>
            <person name="Ye F."/>
            <person name="Su P."/>
            <person name="Kiefer A.F."/>
            <person name="Nichols A."/>
            <person name="Cepeda A.J."/>
            <person name="Yan W."/>
            <person name="Fan B."/>
            <person name="Jiang Y."/>
            <person name="Adhikari A."/>
            <person name="Zheng C.-J."/>
            <person name="Schuster L."/>
            <person name="Cowan T.M."/>
            <person name="Smanski M.J."/>
            <person name="Chevrette M.G."/>
            <person name="De Carvalho L.P.S."/>
            <person name="Shen B."/>
        </authorList>
    </citation>
    <scope>NUCLEOTIDE SEQUENCE [LARGE SCALE GENOMIC DNA]</scope>
    <source>
        <strain evidence="5 6">NPDC004119</strain>
    </source>
</reference>
<dbReference type="PANTHER" id="PTHR33371:SF19">
    <property type="entry name" value="MCE-FAMILY PROTEIN MCE4A"/>
    <property type="match status" value="1"/>
</dbReference>
<dbReference type="InterPro" id="IPR052336">
    <property type="entry name" value="MlaD_Phospholipid_Transporter"/>
</dbReference>
<protein>
    <submittedName>
        <fullName evidence="5">MlaD family protein</fullName>
    </submittedName>
</protein>
<feature type="transmembrane region" description="Helical" evidence="2">
    <location>
        <begin position="17"/>
        <end position="37"/>
    </location>
</feature>
<dbReference type="Pfam" id="PF02470">
    <property type="entry name" value="MlaD"/>
    <property type="match status" value="1"/>
</dbReference>
<gene>
    <name evidence="5" type="ORF">ACFYU5_26540</name>
</gene>
<evidence type="ECO:0000256" key="2">
    <source>
        <dbReference type="SAM" id="Phobius"/>
    </source>
</evidence>
<feature type="region of interest" description="Disordered" evidence="1">
    <location>
        <begin position="370"/>
        <end position="391"/>
    </location>
</feature>
<dbReference type="Proteomes" id="UP001601442">
    <property type="component" value="Unassembled WGS sequence"/>
</dbReference>
<accession>A0ABW6PA30</accession>
<evidence type="ECO:0000256" key="1">
    <source>
        <dbReference type="SAM" id="MobiDB-lite"/>
    </source>
</evidence>
<feature type="domain" description="Mammalian cell entry C-terminal" evidence="4">
    <location>
        <begin position="131"/>
        <end position="351"/>
    </location>
</feature>
<keyword evidence="2" id="KW-0812">Transmembrane</keyword>
<dbReference type="InterPro" id="IPR003399">
    <property type="entry name" value="Mce/MlaD"/>
</dbReference>
<dbReference type="InterPro" id="IPR024516">
    <property type="entry name" value="Mce_C"/>
</dbReference>
<evidence type="ECO:0000313" key="6">
    <source>
        <dbReference type="Proteomes" id="UP001601442"/>
    </source>
</evidence>
<feature type="domain" description="Mce/MlaD" evidence="3">
    <location>
        <begin position="46"/>
        <end position="124"/>
    </location>
</feature>